<dbReference type="OrthoDB" id="415230at2759"/>
<evidence type="ECO:0000313" key="2">
    <source>
        <dbReference type="EMBL" id="PWU95436.1"/>
    </source>
</evidence>
<gene>
    <name evidence="2" type="ORF">C4B63_22g91</name>
</gene>
<sequence>MPAKVKDDVIVEIDPATVYFTFSRIRPTFSCGRTIASTLDQFLRCEVTSNDLPLLCVLTDRAGRCYSLNNRRLYLYKELKERGVLETVPARLRQMPDTRRMREKYTPEKCALRATLKREGHVATESQEKRDDSGQDEAEERTEGEEGKKDGGKTFTMAPPTLSGRQEAAKARRKRNGGRATTLEEELLELGVEHNNEEE</sequence>
<comment type="caution">
    <text evidence="2">The sequence shown here is derived from an EMBL/GenBank/DDBJ whole genome shotgun (WGS) entry which is preliminary data.</text>
</comment>
<dbReference type="Proteomes" id="UP000246121">
    <property type="component" value="Unassembled WGS sequence"/>
</dbReference>
<evidence type="ECO:0000313" key="3">
    <source>
        <dbReference type="Proteomes" id="UP000246121"/>
    </source>
</evidence>
<dbReference type="PANTHER" id="PTHR35378">
    <property type="entry name" value="UNNAMED PRODUCT"/>
    <property type="match status" value="1"/>
</dbReference>
<protein>
    <submittedName>
        <fullName evidence="2">Uncharacterized protein</fullName>
    </submittedName>
</protein>
<dbReference type="VEuPathDB" id="TriTrypDB:C4B63_22g91"/>
<dbReference type="VEuPathDB" id="TriTrypDB:C3747_87g95"/>
<evidence type="ECO:0000256" key="1">
    <source>
        <dbReference type="SAM" id="MobiDB-lite"/>
    </source>
</evidence>
<reference evidence="2 3" key="1">
    <citation type="journal article" date="2018" name="Microb. Genom.">
        <title>Expanding an expanded genome: long-read sequencing of Trypanosoma cruzi.</title>
        <authorList>
            <person name="Berna L."/>
            <person name="Rodriguez M."/>
            <person name="Chiribao M.L."/>
            <person name="Parodi-Talice A."/>
            <person name="Pita S."/>
            <person name="Rijo G."/>
            <person name="Alvarez-Valin F."/>
            <person name="Robello C."/>
        </authorList>
    </citation>
    <scope>NUCLEOTIDE SEQUENCE [LARGE SCALE GENOMIC DNA]</scope>
    <source>
        <strain evidence="2 3">Dm28c</strain>
    </source>
</reference>
<accession>A0A2V2VIE5</accession>
<dbReference type="AlphaFoldDB" id="A0A2V2VIE5"/>
<feature type="compositionally biased region" description="Acidic residues" evidence="1">
    <location>
        <begin position="134"/>
        <end position="143"/>
    </location>
</feature>
<name>A0A2V2VIE5_TRYCR</name>
<dbReference type="EMBL" id="PRFA01000022">
    <property type="protein sequence ID" value="PWU95436.1"/>
    <property type="molecule type" value="Genomic_DNA"/>
</dbReference>
<dbReference type="VEuPathDB" id="TriTrypDB:TcCLB.504247.50"/>
<dbReference type="VEuPathDB" id="TriTrypDB:BCY84_01792"/>
<dbReference type="VEuPathDB" id="TriTrypDB:TcG_07236"/>
<dbReference type="VEuPathDB" id="TriTrypDB:TcCLB.509991.80"/>
<feature type="compositionally biased region" description="Basic and acidic residues" evidence="1">
    <location>
        <begin position="115"/>
        <end position="133"/>
    </location>
</feature>
<feature type="region of interest" description="Disordered" evidence="1">
    <location>
        <begin position="115"/>
        <end position="199"/>
    </location>
</feature>
<dbReference type="VEuPathDB" id="TriTrypDB:TcBrA4_0037540"/>
<organism evidence="2 3">
    <name type="scientific">Trypanosoma cruzi</name>
    <dbReference type="NCBI Taxonomy" id="5693"/>
    <lineage>
        <taxon>Eukaryota</taxon>
        <taxon>Discoba</taxon>
        <taxon>Euglenozoa</taxon>
        <taxon>Kinetoplastea</taxon>
        <taxon>Metakinetoplastina</taxon>
        <taxon>Trypanosomatida</taxon>
        <taxon>Trypanosomatidae</taxon>
        <taxon>Trypanosoma</taxon>
        <taxon>Schizotrypanum</taxon>
    </lineage>
</organism>
<proteinExistence type="predicted"/>
<dbReference type="VEuPathDB" id="TriTrypDB:TcCL_NonESM01537"/>
<dbReference type="VEuPathDB" id="TriTrypDB:TcYC6_0016760"/>
<dbReference type="PANTHER" id="PTHR35378:SF1">
    <property type="entry name" value="C2H2-TYPE DOMAIN-CONTAINING PROTEIN"/>
    <property type="match status" value="1"/>
</dbReference>